<accession>A0ABT2QPN4</accession>
<protein>
    <submittedName>
        <fullName evidence="1">YuzB family protein</fullName>
    </submittedName>
</protein>
<dbReference type="NCBIfam" id="NF010190">
    <property type="entry name" value="PRK13669.1"/>
    <property type="match status" value="1"/>
</dbReference>
<proteinExistence type="predicted"/>
<name>A0ABT2QPN4_9STAP</name>
<evidence type="ECO:0000313" key="1">
    <source>
        <dbReference type="EMBL" id="MCU5745941.1"/>
    </source>
</evidence>
<reference evidence="1 2" key="1">
    <citation type="journal article" date="2023" name="Int. J. Syst. Evol. Microbiol.">
        <title>Streptococcus sciuri sp. nov., Staphylococcus marylandisciuri sp. nov. and Staphylococcus americanisciuri sp. nov., isolated from faeces of eastern grey squirrel (Sciurus carolinensis).</title>
        <authorList>
            <person name="Volokhov D.V."/>
            <person name="Zagorodnyaya T.A."/>
            <person name="Furtak V.A."/>
            <person name="Nattanmai G."/>
            <person name="Randall L."/>
            <person name="Jose S."/>
            <person name="Gao Y."/>
            <person name="Eisenberg T."/>
            <person name="Delmonte P."/>
            <person name="Blom J."/>
            <person name="Mitchell K.K."/>
        </authorList>
    </citation>
    <scope>NUCLEOTIDE SEQUENCE [LARGE SCALE GENOMIC DNA]</scope>
    <source>
        <strain evidence="1 2">SQ8-PEA</strain>
    </source>
</reference>
<organism evidence="1 2">
    <name type="scientific">Staphylococcus marylandisciuri</name>
    <dbReference type="NCBI Taxonomy" id="2981529"/>
    <lineage>
        <taxon>Bacteria</taxon>
        <taxon>Bacillati</taxon>
        <taxon>Bacillota</taxon>
        <taxon>Bacilli</taxon>
        <taxon>Bacillales</taxon>
        <taxon>Staphylococcaceae</taxon>
        <taxon>Staphylococcus</taxon>
    </lineage>
</organism>
<dbReference type="Pfam" id="PF07293">
    <property type="entry name" value="DUF1450"/>
    <property type="match status" value="1"/>
</dbReference>
<dbReference type="EMBL" id="JAOPKZ010000006">
    <property type="protein sequence ID" value="MCU5745941.1"/>
    <property type="molecule type" value="Genomic_DNA"/>
</dbReference>
<dbReference type="Proteomes" id="UP001209553">
    <property type="component" value="Unassembled WGS sequence"/>
</dbReference>
<sequence length="82" mass="9216">MFPLVEFCVSNMAKGGDYVFNKLEEDPNVDVLEYGCLQNCGICSNSLYALVDGEVVEGDTPDNLLSNIYAHIEKQQEAWMMF</sequence>
<comment type="caution">
    <text evidence="1">The sequence shown here is derived from an EMBL/GenBank/DDBJ whole genome shotgun (WGS) entry which is preliminary data.</text>
</comment>
<gene>
    <name evidence="1" type="ORF">N9R04_04300</name>
</gene>
<evidence type="ECO:0000313" key="2">
    <source>
        <dbReference type="Proteomes" id="UP001209553"/>
    </source>
</evidence>
<dbReference type="RefSeq" id="WP_262855355.1">
    <property type="nucleotide sequence ID" value="NZ_JAOPKZ010000006.1"/>
</dbReference>
<dbReference type="InterPro" id="IPR009910">
    <property type="entry name" value="DUF1450"/>
</dbReference>
<keyword evidence="2" id="KW-1185">Reference proteome</keyword>